<keyword evidence="4" id="KW-1185">Reference proteome</keyword>
<evidence type="ECO:0000313" key="3">
    <source>
        <dbReference type="EMBL" id="PIO61776.1"/>
    </source>
</evidence>
<accession>A0A2G9TUS3</accession>
<dbReference type="PROSITE" id="PS50106">
    <property type="entry name" value="PDZ"/>
    <property type="match status" value="1"/>
</dbReference>
<proteinExistence type="predicted"/>
<feature type="domain" description="PDZ" evidence="2">
    <location>
        <begin position="151"/>
        <end position="206"/>
    </location>
</feature>
<feature type="non-terminal residue" evidence="3">
    <location>
        <position position="222"/>
    </location>
</feature>
<evidence type="ECO:0000259" key="2">
    <source>
        <dbReference type="PROSITE" id="PS50106"/>
    </source>
</evidence>
<sequence>MNGDEVASVAFGRFPRTGPVSKPGQNHIAGKRTFSTLEVFERYETGGESSAPSLRRRPPRETTFGISEDDTSEERHWTPAMQACTSTAAVHHRPPSGGTPTSRRSMQNGFLTNGCNNSNVYGTTYSTTNGYGNGCLIKGKTNVRFMSFEQGGADQNYPVIVSRVAPGSSADKAHPRLNEGDQVLFINGRDVTPMSHDTVVDFIRSARTSPNGGELVLTIKPN</sequence>
<name>A0A2G9TUS3_TELCI</name>
<evidence type="ECO:0000313" key="4">
    <source>
        <dbReference type="Proteomes" id="UP000230423"/>
    </source>
</evidence>
<protein>
    <submittedName>
        <fullName evidence="3">PDZ/DHR/GLGF domain protein</fullName>
    </submittedName>
</protein>
<dbReference type="SUPFAM" id="SSF50156">
    <property type="entry name" value="PDZ domain-like"/>
    <property type="match status" value="1"/>
</dbReference>
<dbReference type="Proteomes" id="UP000230423">
    <property type="component" value="Unassembled WGS sequence"/>
</dbReference>
<feature type="compositionally biased region" description="Polar residues" evidence="1">
    <location>
        <begin position="98"/>
        <end position="110"/>
    </location>
</feature>
<gene>
    <name evidence="3" type="ORF">TELCIR_16688</name>
</gene>
<organism evidence="3 4">
    <name type="scientific">Teladorsagia circumcincta</name>
    <name type="common">Brown stomach worm</name>
    <name type="synonym">Ostertagia circumcincta</name>
    <dbReference type="NCBI Taxonomy" id="45464"/>
    <lineage>
        <taxon>Eukaryota</taxon>
        <taxon>Metazoa</taxon>
        <taxon>Ecdysozoa</taxon>
        <taxon>Nematoda</taxon>
        <taxon>Chromadorea</taxon>
        <taxon>Rhabditida</taxon>
        <taxon>Rhabditina</taxon>
        <taxon>Rhabditomorpha</taxon>
        <taxon>Strongyloidea</taxon>
        <taxon>Trichostrongylidae</taxon>
        <taxon>Teladorsagia</taxon>
    </lineage>
</organism>
<evidence type="ECO:0000256" key="1">
    <source>
        <dbReference type="SAM" id="MobiDB-lite"/>
    </source>
</evidence>
<dbReference type="OrthoDB" id="5854685at2759"/>
<dbReference type="PANTHER" id="PTHR45706:SF4">
    <property type="entry name" value="TYROSINE-PROTEIN PHOSPHATASE"/>
    <property type="match status" value="1"/>
</dbReference>
<dbReference type="Gene3D" id="2.30.42.10">
    <property type="match status" value="1"/>
</dbReference>
<feature type="region of interest" description="Disordered" evidence="1">
    <location>
        <begin position="44"/>
        <end position="110"/>
    </location>
</feature>
<dbReference type="InterPro" id="IPR001478">
    <property type="entry name" value="PDZ"/>
</dbReference>
<dbReference type="AlphaFoldDB" id="A0A2G9TUS3"/>
<dbReference type="Pfam" id="PF00595">
    <property type="entry name" value="PDZ"/>
    <property type="match status" value="1"/>
</dbReference>
<dbReference type="GO" id="GO:0004725">
    <property type="term" value="F:protein tyrosine phosphatase activity"/>
    <property type="evidence" value="ECO:0007669"/>
    <property type="project" value="TreeGrafter"/>
</dbReference>
<dbReference type="PANTHER" id="PTHR45706">
    <property type="entry name" value="TYROSINE-PROTEIN PHOSPHATASE"/>
    <property type="match status" value="1"/>
</dbReference>
<dbReference type="EMBL" id="KZ353026">
    <property type="protein sequence ID" value="PIO61776.1"/>
    <property type="molecule type" value="Genomic_DNA"/>
</dbReference>
<reference evidence="3 4" key="1">
    <citation type="submission" date="2015-09" db="EMBL/GenBank/DDBJ databases">
        <title>Draft genome of the parasitic nematode Teladorsagia circumcincta isolate WARC Sus (inbred).</title>
        <authorList>
            <person name="Mitreva M."/>
        </authorList>
    </citation>
    <scope>NUCLEOTIDE SEQUENCE [LARGE SCALE GENOMIC DNA]</scope>
    <source>
        <strain evidence="3 4">S</strain>
    </source>
</reference>
<feature type="region of interest" description="Disordered" evidence="1">
    <location>
        <begin position="1"/>
        <end position="31"/>
    </location>
</feature>
<dbReference type="InterPro" id="IPR036034">
    <property type="entry name" value="PDZ_sf"/>
</dbReference>
<dbReference type="SMART" id="SM00228">
    <property type="entry name" value="PDZ"/>
    <property type="match status" value="1"/>
</dbReference>